<comment type="caution">
    <text evidence="1">The sequence shown here is derived from an EMBL/GenBank/DDBJ whole genome shotgun (WGS) entry which is preliminary data.</text>
</comment>
<gene>
    <name evidence="1" type="ORF">LCGC14_0015820</name>
</gene>
<dbReference type="Gene3D" id="3.20.20.210">
    <property type="match status" value="1"/>
</dbReference>
<dbReference type="SUPFAM" id="SSF51726">
    <property type="entry name" value="UROD/MetE-like"/>
    <property type="match status" value="1"/>
</dbReference>
<evidence type="ECO:0008006" key="2">
    <source>
        <dbReference type="Google" id="ProtNLM"/>
    </source>
</evidence>
<dbReference type="AlphaFoldDB" id="A0A0F9W1A9"/>
<organism evidence="1">
    <name type="scientific">marine sediment metagenome</name>
    <dbReference type="NCBI Taxonomy" id="412755"/>
    <lineage>
        <taxon>unclassified sequences</taxon>
        <taxon>metagenomes</taxon>
        <taxon>ecological metagenomes</taxon>
    </lineage>
</organism>
<sequence length="347" mass="39213">MNFRERVDAFWSGERPDEIPYAIYEWLWGAEREDPAWEQMFADGLGLIRHLCCYTEQARNVDIEENVYQEDGKTVLRRTYTTPVGSIYETSVNGWQGEHMLNGPDDYRVMTYIADNTVVTSDLDAMEAELKALRPSEIALSLLSRSPYQRMLVDLAGVGQFPFHLVDFEDEVRTLYEALRRPFRRRVEIAAEGSSRFVHFGENFNADAVGPQRYEEFILPVHEECIGILHAAGKVVGAHYDGRTASCAEPIGRSSLDLIESFTEPPEGDQTLTQARAAWPDKLIWCNIGVGDYQLPPEKLGEKVLAMAAAGAPDGRRLAMEVSEHLPANWRQSMPVVLEALKETRAK</sequence>
<dbReference type="InterPro" id="IPR038071">
    <property type="entry name" value="UROD/MetE-like_sf"/>
</dbReference>
<accession>A0A0F9W1A9</accession>
<evidence type="ECO:0000313" key="1">
    <source>
        <dbReference type="EMBL" id="KKO11106.1"/>
    </source>
</evidence>
<dbReference type="EMBL" id="LAZR01000003">
    <property type="protein sequence ID" value="KKO11106.1"/>
    <property type="molecule type" value="Genomic_DNA"/>
</dbReference>
<name>A0A0F9W1A9_9ZZZZ</name>
<proteinExistence type="predicted"/>
<protein>
    <recommendedName>
        <fullName evidence="2">Uroporphyrinogen decarboxylase (URO-D) domain-containing protein</fullName>
    </recommendedName>
</protein>
<reference evidence="1" key="1">
    <citation type="journal article" date="2015" name="Nature">
        <title>Complex archaea that bridge the gap between prokaryotes and eukaryotes.</title>
        <authorList>
            <person name="Spang A."/>
            <person name="Saw J.H."/>
            <person name="Jorgensen S.L."/>
            <person name="Zaremba-Niedzwiedzka K."/>
            <person name="Martijn J."/>
            <person name="Lind A.E."/>
            <person name="van Eijk R."/>
            <person name="Schleper C."/>
            <person name="Guy L."/>
            <person name="Ettema T.J."/>
        </authorList>
    </citation>
    <scope>NUCLEOTIDE SEQUENCE</scope>
</reference>